<keyword evidence="3" id="KW-1185">Reference proteome</keyword>
<proteinExistence type="predicted"/>
<feature type="transmembrane region" description="Helical" evidence="1">
    <location>
        <begin position="30"/>
        <end position="48"/>
    </location>
</feature>
<dbReference type="EMBL" id="PGFH01000001">
    <property type="protein sequence ID" value="PJJ80981.1"/>
    <property type="molecule type" value="Genomic_DNA"/>
</dbReference>
<reference evidence="2 3" key="1">
    <citation type="submission" date="2017-11" db="EMBL/GenBank/DDBJ databases">
        <title>Genomic Encyclopedia of Archaeal and Bacterial Type Strains, Phase II (KMG-II): From Individual Species to Whole Genera.</title>
        <authorList>
            <person name="Goeker M."/>
        </authorList>
    </citation>
    <scope>NUCLEOTIDE SEQUENCE [LARGE SCALE GENOMIC DNA]</scope>
    <source>
        <strain evidence="2 3">DSM 16400</strain>
    </source>
</reference>
<dbReference type="OrthoDB" id="5118835at2"/>
<organism evidence="2 3">
    <name type="scientific">Salinibacterium amurskyense</name>
    <dbReference type="NCBI Taxonomy" id="205941"/>
    <lineage>
        <taxon>Bacteria</taxon>
        <taxon>Bacillati</taxon>
        <taxon>Actinomycetota</taxon>
        <taxon>Actinomycetes</taxon>
        <taxon>Micrococcales</taxon>
        <taxon>Microbacteriaceae</taxon>
        <taxon>Salinibacterium</taxon>
    </lineage>
</organism>
<sequence length="122" mass="13679">MTTYSAMLLLGAYTGMLQVDARKPRSSRPALVGSVLVIAAAAVFIFSFDRTNWIAPFVFFGCLWLSSALYAAWGWTNRFPEAGMSFWAFFVRELYDNSFTAKQYATMLDDRERSEAQSAAAD</sequence>
<gene>
    <name evidence="2" type="ORF">CLV85_0148</name>
</gene>
<keyword evidence="1" id="KW-1133">Transmembrane helix</keyword>
<protein>
    <submittedName>
        <fullName evidence="2">Uncharacterized protein</fullName>
    </submittedName>
</protein>
<dbReference type="AlphaFoldDB" id="A0A2M9D5J0"/>
<evidence type="ECO:0000313" key="2">
    <source>
        <dbReference type="EMBL" id="PJJ80981.1"/>
    </source>
</evidence>
<comment type="caution">
    <text evidence="2">The sequence shown here is derived from an EMBL/GenBank/DDBJ whole genome shotgun (WGS) entry which is preliminary data.</text>
</comment>
<evidence type="ECO:0000313" key="3">
    <source>
        <dbReference type="Proteomes" id="UP000231742"/>
    </source>
</evidence>
<feature type="transmembrane region" description="Helical" evidence="1">
    <location>
        <begin position="54"/>
        <end position="75"/>
    </location>
</feature>
<dbReference type="RefSeq" id="WP_100387713.1">
    <property type="nucleotide sequence ID" value="NZ_BMZU01000001.1"/>
</dbReference>
<evidence type="ECO:0000256" key="1">
    <source>
        <dbReference type="SAM" id="Phobius"/>
    </source>
</evidence>
<accession>A0A2M9D5J0</accession>
<dbReference type="Proteomes" id="UP000231742">
    <property type="component" value="Unassembled WGS sequence"/>
</dbReference>
<name>A0A2M9D5J0_9MICO</name>
<keyword evidence="1" id="KW-0472">Membrane</keyword>
<keyword evidence="1" id="KW-0812">Transmembrane</keyword>